<keyword evidence="2" id="KW-1185">Reference proteome</keyword>
<protein>
    <submittedName>
        <fullName evidence="1">Uncharacterized protein</fullName>
    </submittedName>
</protein>
<comment type="caution">
    <text evidence="1">The sequence shown here is derived from an EMBL/GenBank/DDBJ whole genome shotgun (WGS) entry which is preliminary data.</text>
</comment>
<sequence>MLRMVPLPVPGRICAGWHLRCQPLILARMGYFPRPAPPKELLADLRGLFSVGRRHKLVFGAMAVGMTSIIITGFVLESRHGVLPGASTIYAADWSANRTDAEIIKQQKIDQKVVDTYKAEKRRQFQKVDDAMTRWGL</sequence>
<proteinExistence type="predicted"/>
<evidence type="ECO:0000313" key="1">
    <source>
        <dbReference type="EMBL" id="MDO6413868.1"/>
    </source>
</evidence>
<dbReference type="Proteomes" id="UP001169764">
    <property type="component" value="Unassembled WGS sequence"/>
</dbReference>
<reference evidence="1" key="1">
    <citation type="submission" date="2023-07" db="EMBL/GenBank/DDBJ databases">
        <authorList>
            <person name="Kim M."/>
        </authorList>
    </citation>
    <scope>NUCLEOTIDE SEQUENCE</scope>
    <source>
        <strain evidence="1">BIUV-7</strain>
    </source>
</reference>
<accession>A0ABT8Y6C6</accession>
<evidence type="ECO:0000313" key="2">
    <source>
        <dbReference type="Proteomes" id="UP001169764"/>
    </source>
</evidence>
<gene>
    <name evidence="1" type="ORF">Q4F19_05700</name>
</gene>
<name>A0ABT8Y6C6_9SPHN</name>
<dbReference type="EMBL" id="JAUOTP010000002">
    <property type="protein sequence ID" value="MDO6413868.1"/>
    <property type="molecule type" value="Genomic_DNA"/>
</dbReference>
<organism evidence="1 2">
    <name type="scientific">Sphingomonas natans</name>
    <dbReference type="NCBI Taxonomy" id="3063330"/>
    <lineage>
        <taxon>Bacteria</taxon>
        <taxon>Pseudomonadati</taxon>
        <taxon>Pseudomonadota</taxon>
        <taxon>Alphaproteobacteria</taxon>
        <taxon>Sphingomonadales</taxon>
        <taxon>Sphingomonadaceae</taxon>
        <taxon>Sphingomonas</taxon>
    </lineage>
</organism>
<dbReference type="RefSeq" id="WP_303540610.1">
    <property type="nucleotide sequence ID" value="NZ_JAUOTP010000002.1"/>
</dbReference>